<protein>
    <submittedName>
        <fullName evidence="2">Uncharacterized protein</fullName>
    </submittedName>
</protein>
<keyword evidence="3" id="KW-1185">Reference proteome</keyword>
<comment type="caution">
    <text evidence="2">The sequence shown here is derived from an EMBL/GenBank/DDBJ whole genome shotgun (WGS) entry which is preliminary data.</text>
</comment>
<sequence>MKKIVTFLAVSALVTVCTTAHATEGTKGSEIVNDLLQDGLSLDDAKYYAELDGLVKQLSNDNKVVSFNGVEEVSDDYARTHPQEMRKRVLKLDPAALKKAAKSNVNLMEHGQTDIQKQIESDRKKNSIKQSYEVKYPDGSKVTMKFGTEKAVDSSTDKVETNTHVIGPWNSSSFMFMDPGVTASGNYNTWCEWSFSSGVNYSKLKDILNWNYNKTSSVSTDTTRAVSDTGSSASYGVVQIDNESLSNIGSYNAQGVWQYIQGYTDVRFKVTASFSASYMGLGVSGNAGAQWHQYAINEVDGSGTPEHYAATYQ</sequence>
<feature type="signal peptide" evidence="1">
    <location>
        <begin position="1"/>
        <end position="22"/>
    </location>
</feature>
<feature type="chain" id="PRO_5001696329" evidence="1">
    <location>
        <begin position="23"/>
        <end position="313"/>
    </location>
</feature>
<name>A0A074LPD2_9BACL</name>
<proteinExistence type="predicted"/>
<dbReference type="EMBL" id="JMIR01000033">
    <property type="protein sequence ID" value="KEO81683.1"/>
    <property type="molecule type" value="Genomic_DNA"/>
</dbReference>
<dbReference type="eggNOG" id="ENOG5033713">
    <property type="taxonomic scope" value="Bacteria"/>
</dbReference>
<dbReference type="STRING" id="1157490.EL26_19625"/>
<evidence type="ECO:0000313" key="2">
    <source>
        <dbReference type="EMBL" id="KEO81683.1"/>
    </source>
</evidence>
<dbReference type="OrthoDB" id="2524191at2"/>
<keyword evidence="1" id="KW-0732">Signal</keyword>
<organism evidence="2 3">
    <name type="scientific">Tumebacillus flagellatus</name>
    <dbReference type="NCBI Taxonomy" id="1157490"/>
    <lineage>
        <taxon>Bacteria</taxon>
        <taxon>Bacillati</taxon>
        <taxon>Bacillota</taxon>
        <taxon>Bacilli</taxon>
        <taxon>Bacillales</taxon>
        <taxon>Alicyclobacillaceae</taxon>
        <taxon>Tumebacillus</taxon>
    </lineage>
</organism>
<evidence type="ECO:0000256" key="1">
    <source>
        <dbReference type="SAM" id="SignalP"/>
    </source>
</evidence>
<dbReference type="RefSeq" id="WP_038092533.1">
    <property type="nucleotide sequence ID" value="NZ_JMIR01000033.1"/>
</dbReference>
<evidence type="ECO:0000313" key="3">
    <source>
        <dbReference type="Proteomes" id="UP000027931"/>
    </source>
</evidence>
<accession>A0A074LPD2</accession>
<reference evidence="2 3" key="1">
    <citation type="journal article" date="2013" name="Int. J. Syst. Evol. Microbiol.">
        <title>Tumebacillus flagellatus sp. nov., an alpha-amylase/pullulanase-producing bacterium isolated from cassava wastewater.</title>
        <authorList>
            <person name="Wang Q."/>
            <person name="Xie N."/>
            <person name="Qin Y."/>
            <person name="Shen N."/>
            <person name="Zhu J."/>
            <person name="Mi H."/>
            <person name="Huang R."/>
        </authorList>
    </citation>
    <scope>NUCLEOTIDE SEQUENCE [LARGE SCALE GENOMIC DNA]</scope>
    <source>
        <strain evidence="2 3">GST4</strain>
    </source>
</reference>
<dbReference type="Proteomes" id="UP000027931">
    <property type="component" value="Unassembled WGS sequence"/>
</dbReference>
<gene>
    <name evidence="2" type="ORF">EL26_19625</name>
</gene>
<dbReference type="AlphaFoldDB" id="A0A074LPD2"/>